<feature type="transmembrane region" description="Helical" evidence="1">
    <location>
        <begin position="38"/>
        <end position="58"/>
    </location>
</feature>
<proteinExistence type="predicted"/>
<gene>
    <name evidence="2" type="ORF">AMJ40_05390</name>
</gene>
<keyword evidence="1" id="KW-1133">Transmembrane helix</keyword>
<comment type="caution">
    <text evidence="2">The sequence shown here is derived from an EMBL/GenBank/DDBJ whole genome shotgun (WGS) entry which is preliminary data.</text>
</comment>
<dbReference type="AlphaFoldDB" id="A0A0S7WH81"/>
<evidence type="ECO:0000313" key="2">
    <source>
        <dbReference type="EMBL" id="KPJ49496.1"/>
    </source>
</evidence>
<dbReference type="Pfam" id="PF19494">
    <property type="entry name" value="DUF6029"/>
    <property type="match status" value="1"/>
</dbReference>
<evidence type="ECO:0000313" key="3">
    <source>
        <dbReference type="Proteomes" id="UP000051124"/>
    </source>
</evidence>
<accession>A0A0S7WH81</accession>
<keyword evidence="1" id="KW-0472">Membrane</keyword>
<sequence>MRRSKIQRQRRRSLNPDFLAQRGAHSVYRRLKTPNPTVRGSVLACSCAFCTLVPLFMWSSSCFGAEDISVSGSMGSEYRVYREDRREHFEATLEVGLSYRGFFGRVGYFLWEPSDPTTSMRYPIFSLGYSSGVEVLIGQYYATFGRGLVLRQYFDKDFKHDKRLTGLKLTADFSPLRVTLLSGRPKNLFFESDRYEIRNDTLDILRGADLQISPNRRISFGGSYLRLMSRSDIQPCAFTELIGGNITCSFSDWDTYVEYAKKLACTATQGRVTGEGLFLSASGSAHGIGLTAQYVSYLDLAAGGPDTRYNDPPTPLRSGLSINRGLDERGGSALVSASLTPSLYVEAEYGFLETRDRAQWTGEVYGELRYDASDNILLTVGFERSNEREVEPGIRKLSTAPIAGVSYYLPWGDAIELELSQQFVQEKQWQTADSTWRELEYAEPGLVASYTHSTLVSLTVRADHRTRRVEERSAETFWLSGEVAVDLLSNLNVRLLAGSIKGGRVCSGGWCRLEPDFEGVKTSLSYIF</sequence>
<reference evidence="2 3" key="1">
    <citation type="journal article" date="2015" name="Microbiome">
        <title>Genomic resolution of linkages in carbon, nitrogen, and sulfur cycling among widespread estuary sediment bacteria.</title>
        <authorList>
            <person name="Baker B.J."/>
            <person name="Lazar C.S."/>
            <person name="Teske A.P."/>
            <person name="Dick G.J."/>
        </authorList>
    </citation>
    <scope>NUCLEOTIDE SEQUENCE [LARGE SCALE GENOMIC DNA]</scope>
    <source>
        <strain evidence="2">DG_26</strain>
    </source>
</reference>
<evidence type="ECO:0000256" key="1">
    <source>
        <dbReference type="SAM" id="Phobius"/>
    </source>
</evidence>
<dbReference type="EMBL" id="LIZT01000056">
    <property type="protein sequence ID" value="KPJ49496.1"/>
    <property type="molecule type" value="Genomic_DNA"/>
</dbReference>
<dbReference type="Proteomes" id="UP000051124">
    <property type="component" value="Unassembled WGS sequence"/>
</dbReference>
<protein>
    <recommendedName>
        <fullName evidence="4">TonB-dependent receptor-like beta-barrel domain-containing protein</fullName>
    </recommendedName>
</protein>
<evidence type="ECO:0008006" key="4">
    <source>
        <dbReference type="Google" id="ProtNLM"/>
    </source>
</evidence>
<name>A0A0S7WH81_UNCT6</name>
<organism evidence="2 3">
    <name type="scientific">candidate division TA06 bacterium DG_26</name>
    <dbReference type="NCBI Taxonomy" id="1703771"/>
    <lineage>
        <taxon>Bacteria</taxon>
        <taxon>Bacteria division TA06</taxon>
    </lineage>
</organism>
<dbReference type="InterPro" id="IPR046070">
    <property type="entry name" value="DUF6029"/>
</dbReference>
<keyword evidence="1" id="KW-0812">Transmembrane</keyword>